<dbReference type="OrthoDB" id="5948436at2"/>
<organism evidence="3 4">
    <name type="scientific">Aquimonas voraii</name>
    <dbReference type="NCBI Taxonomy" id="265719"/>
    <lineage>
        <taxon>Bacteria</taxon>
        <taxon>Pseudomonadati</taxon>
        <taxon>Pseudomonadota</taxon>
        <taxon>Gammaproteobacteria</taxon>
        <taxon>Lysobacterales</taxon>
        <taxon>Lysobacteraceae</taxon>
        <taxon>Aquimonas</taxon>
    </lineage>
</organism>
<feature type="transmembrane region" description="Helical" evidence="1">
    <location>
        <begin position="27"/>
        <end position="44"/>
    </location>
</feature>
<dbReference type="PROSITE" id="PS51257">
    <property type="entry name" value="PROKAR_LIPOPROTEIN"/>
    <property type="match status" value="1"/>
</dbReference>
<dbReference type="Proteomes" id="UP000199603">
    <property type="component" value="Unassembled WGS sequence"/>
</dbReference>
<accession>A0A1G7A1W3</accession>
<gene>
    <name evidence="3" type="ORF">SAMN04488509_1184</name>
</gene>
<keyword evidence="4" id="KW-1185">Reference proteome</keyword>
<evidence type="ECO:0000256" key="1">
    <source>
        <dbReference type="SAM" id="Phobius"/>
    </source>
</evidence>
<dbReference type="EMBL" id="FNAG01000018">
    <property type="protein sequence ID" value="SDE08760.1"/>
    <property type="molecule type" value="Genomic_DNA"/>
</dbReference>
<dbReference type="AlphaFoldDB" id="A0A1G7A1W3"/>
<feature type="chain" id="PRO_5011551636" evidence="2">
    <location>
        <begin position="20"/>
        <end position="231"/>
    </location>
</feature>
<sequence>MSRLLPVALALAFPVLAHASAVTASLALATAAVACLLILVCLPLRARPVLALGAFAAGAGVLAVLYASGHAHLPLMLPPVLFNLAVGLYFARSLAPGRMPLIERIVRALNNGQVHHPEVPGYARAWTRAWAALLIGLALINALLALLAEPKGLLVSVGVVPPQTVPLELWSLFANLLNYLIVALVFVGEYVYRARRFPHSDYGGFVGFLKRVGRLGPAFWRGSDAAVGSGR</sequence>
<feature type="transmembrane region" description="Helical" evidence="1">
    <location>
        <begin position="169"/>
        <end position="192"/>
    </location>
</feature>
<feature type="transmembrane region" description="Helical" evidence="1">
    <location>
        <begin position="73"/>
        <end position="91"/>
    </location>
</feature>
<reference evidence="3 4" key="1">
    <citation type="submission" date="2016-10" db="EMBL/GenBank/DDBJ databases">
        <authorList>
            <person name="de Groot N.N."/>
        </authorList>
    </citation>
    <scope>NUCLEOTIDE SEQUENCE [LARGE SCALE GENOMIC DNA]</scope>
    <source>
        <strain evidence="3 4">DSM 16957</strain>
    </source>
</reference>
<feature type="transmembrane region" description="Helical" evidence="1">
    <location>
        <begin position="129"/>
        <end position="149"/>
    </location>
</feature>
<name>A0A1G7A1W3_9GAMM</name>
<keyword evidence="1" id="KW-1133">Transmembrane helix</keyword>
<protein>
    <submittedName>
        <fullName evidence="3">Uncharacterized membrane protein</fullName>
    </submittedName>
</protein>
<dbReference type="RefSeq" id="WP_091245681.1">
    <property type="nucleotide sequence ID" value="NZ_FNAG01000018.1"/>
</dbReference>
<dbReference type="STRING" id="265719.SAMN04488509_1184"/>
<keyword evidence="1" id="KW-0812">Transmembrane</keyword>
<feature type="signal peptide" evidence="2">
    <location>
        <begin position="1"/>
        <end position="19"/>
    </location>
</feature>
<evidence type="ECO:0000313" key="3">
    <source>
        <dbReference type="EMBL" id="SDE08760.1"/>
    </source>
</evidence>
<proteinExistence type="predicted"/>
<feature type="transmembrane region" description="Helical" evidence="1">
    <location>
        <begin position="49"/>
        <end position="67"/>
    </location>
</feature>
<evidence type="ECO:0000256" key="2">
    <source>
        <dbReference type="SAM" id="SignalP"/>
    </source>
</evidence>
<evidence type="ECO:0000313" key="4">
    <source>
        <dbReference type="Proteomes" id="UP000199603"/>
    </source>
</evidence>
<keyword evidence="1" id="KW-0472">Membrane</keyword>
<keyword evidence="2" id="KW-0732">Signal</keyword>